<feature type="compositionally biased region" description="Low complexity" evidence="2">
    <location>
        <begin position="315"/>
        <end position="325"/>
    </location>
</feature>
<organism evidence="4 5">
    <name type="scientific">Ectocarpus siliculosus</name>
    <name type="common">Brown alga</name>
    <name type="synonym">Conferva siliculosa</name>
    <dbReference type="NCBI Taxonomy" id="2880"/>
    <lineage>
        <taxon>Eukaryota</taxon>
        <taxon>Sar</taxon>
        <taxon>Stramenopiles</taxon>
        <taxon>Ochrophyta</taxon>
        <taxon>PX clade</taxon>
        <taxon>Phaeophyceae</taxon>
        <taxon>Ectocarpales</taxon>
        <taxon>Ectocarpaceae</taxon>
        <taxon>Ectocarpus</taxon>
    </lineage>
</organism>
<feature type="compositionally biased region" description="Gly residues" evidence="2">
    <location>
        <begin position="287"/>
        <end position="314"/>
    </location>
</feature>
<accession>D7G2C7</accession>
<dbReference type="GO" id="GO:0045053">
    <property type="term" value="P:protein retention in Golgi apparatus"/>
    <property type="evidence" value="ECO:0007669"/>
    <property type="project" value="TreeGrafter"/>
</dbReference>
<feature type="domain" description="Vacuolar protein sorting-associated protein 13 VPS13 adaptor binding" evidence="3">
    <location>
        <begin position="443"/>
        <end position="514"/>
    </location>
</feature>
<dbReference type="PANTHER" id="PTHR16166:SF93">
    <property type="entry name" value="INTERMEMBRANE LIPID TRANSFER PROTEIN VPS13"/>
    <property type="match status" value="1"/>
</dbReference>
<gene>
    <name evidence="4" type="ORF">Esi_0047_0126</name>
</gene>
<feature type="region of interest" description="Disordered" evidence="2">
    <location>
        <begin position="1389"/>
        <end position="1427"/>
    </location>
</feature>
<dbReference type="InterPro" id="IPR026847">
    <property type="entry name" value="VPS13"/>
</dbReference>
<dbReference type="OrthoDB" id="428159at2759"/>
<dbReference type="Pfam" id="PF25036">
    <property type="entry name" value="VPS13_VAB"/>
    <property type="match status" value="1"/>
</dbReference>
<proteinExistence type="inferred from homology"/>
<reference evidence="4 5" key="1">
    <citation type="journal article" date="2010" name="Nature">
        <title>The Ectocarpus genome and the independent evolution of multicellularity in brown algae.</title>
        <authorList>
            <person name="Cock J.M."/>
            <person name="Sterck L."/>
            <person name="Rouze P."/>
            <person name="Scornet D."/>
            <person name="Allen A.E."/>
            <person name="Amoutzias G."/>
            <person name="Anthouard V."/>
            <person name="Artiguenave F."/>
            <person name="Aury J.M."/>
            <person name="Badger J.H."/>
            <person name="Beszteri B."/>
            <person name="Billiau K."/>
            <person name="Bonnet E."/>
            <person name="Bothwell J.H."/>
            <person name="Bowler C."/>
            <person name="Boyen C."/>
            <person name="Brownlee C."/>
            <person name="Carrano C.J."/>
            <person name="Charrier B."/>
            <person name="Cho G.Y."/>
            <person name="Coelho S.M."/>
            <person name="Collen J."/>
            <person name="Corre E."/>
            <person name="Da Silva C."/>
            <person name="Delage L."/>
            <person name="Delaroque N."/>
            <person name="Dittami S.M."/>
            <person name="Doulbeau S."/>
            <person name="Elias M."/>
            <person name="Farnham G."/>
            <person name="Gachon C.M."/>
            <person name="Gschloessl B."/>
            <person name="Heesch S."/>
            <person name="Jabbari K."/>
            <person name="Jubin C."/>
            <person name="Kawai H."/>
            <person name="Kimura K."/>
            <person name="Kloareg B."/>
            <person name="Kupper F.C."/>
            <person name="Lang D."/>
            <person name="Le Bail A."/>
            <person name="Leblanc C."/>
            <person name="Lerouge P."/>
            <person name="Lohr M."/>
            <person name="Lopez P.J."/>
            <person name="Martens C."/>
            <person name="Maumus F."/>
            <person name="Michel G."/>
            <person name="Miranda-Saavedra D."/>
            <person name="Morales J."/>
            <person name="Moreau H."/>
            <person name="Motomura T."/>
            <person name="Nagasato C."/>
            <person name="Napoli C.A."/>
            <person name="Nelson D.R."/>
            <person name="Nyvall-Collen P."/>
            <person name="Peters A.F."/>
            <person name="Pommier C."/>
            <person name="Potin P."/>
            <person name="Poulain J."/>
            <person name="Quesneville H."/>
            <person name="Read B."/>
            <person name="Rensing S.A."/>
            <person name="Ritter A."/>
            <person name="Rousvoal S."/>
            <person name="Samanta M."/>
            <person name="Samson G."/>
            <person name="Schroeder D.C."/>
            <person name="Segurens B."/>
            <person name="Strittmatter M."/>
            <person name="Tonon T."/>
            <person name="Tregear J.W."/>
            <person name="Valentin K."/>
            <person name="von Dassow P."/>
            <person name="Yamagishi T."/>
            <person name="Van de Peer Y."/>
            <person name="Wincker P."/>
        </authorList>
    </citation>
    <scope>NUCLEOTIDE SEQUENCE [LARGE SCALE GENOMIC DNA]</scope>
    <source>
        <strain evidence="5">Ec32 / CCAP1310/4</strain>
    </source>
</reference>
<keyword evidence="5" id="KW-1185">Reference proteome</keyword>
<feature type="compositionally biased region" description="Basic and acidic residues" evidence="2">
    <location>
        <begin position="276"/>
        <end position="285"/>
    </location>
</feature>
<feature type="region of interest" description="Disordered" evidence="2">
    <location>
        <begin position="419"/>
        <end position="443"/>
    </location>
</feature>
<dbReference type="PANTHER" id="PTHR16166">
    <property type="entry name" value="VACUOLAR PROTEIN SORTING-ASSOCIATED PROTEIN VPS13"/>
    <property type="match status" value="1"/>
</dbReference>
<dbReference type="eggNOG" id="KOG1809">
    <property type="taxonomic scope" value="Eukaryota"/>
</dbReference>
<evidence type="ECO:0000313" key="4">
    <source>
        <dbReference type="EMBL" id="CBJ48804.1"/>
    </source>
</evidence>
<dbReference type="GO" id="GO:0006623">
    <property type="term" value="P:protein targeting to vacuole"/>
    <property type="evidence" value="ECO:0007669"/>
    <property type="project" value="TreeGrafter"/>
</dbReference>
<dbReference type="Proteomes" id="UP000002630">
    <property type="component" value="Linkage Group LG19"/>
</dbReference>
<evidence type="ECO:0000313" key="5">
    <source>
        <dbReference type="Proteomes" id="UP000002630"/>
    </source>
</evidence>
<evidence type="ECO:0000259" key="3">
    <source>
        <dbReference type="Pfam" id="PF25036"/>
    </source>
</evidence>
<feature type="region of interest" description="Disordered" evidence="2">
    <location>
        <begin position="275"/>
        <end position="343"/>
    </location>
</feature>
<protein>
    <recommendedName>
        <fullName evidence="3">Vacuolar protein sorting-associated protein 13 VPS13 adaptor binding domain-containing protein</fullName>
    </recommendedName>
</protein>
<name>D7G2C7_ECTSI</name>
<feature type="region of interest" description="Disordered" evidence="2">
    <location>
        <begin position="355"/>
        <end position="385"/>
    </location>
</feature>
<dbReference type="EMBL" id="FN649744">
    <property type="protein sequence ID" value="CBJ48804.1"/>
    <property type="molecule type" value="Genomic_DNA"/>
</dbReference>
<sequence>MTFWLTRDALVHVCVDSRTPPSKLPSWLEYAGFRKIPGAQVRTSEAGLSLEVFRRFFRAKTLVRLGGSDNGRDLAQTLTDLSGAAVNPDGPAPKGMLANYTVLLTTVPPPPPSPSSPLPSVSSLGDAAVPTPGATATVAVAAAYGEEADVRDALVDRDVGESIVCRRRYRILPDFGPGDRPYVDRDYTIPSLPVELQGVRLTCVQTAQGDKRAGGSRFWRLSLMQESVVLVIFDARAQSVPLWLSASGFVLWEGVQLAGAQYKIPYKYKGLVATPDRSRRRDRDPTPGGGGGGVGAEGTRFGDGVGESFGGDGVGASRANRPRASSSRHEERRPAAAGLRRRGMSTTDAAILGTRSALSGGNSTELGGGGRASGRARAWTGGGEEAVSNGRGVAGAGAGAGGTYGTGSGGSAVFGGRPGERSRGGLQRISPLWDTGKDGPLSQMPVPFDRVGRTWSRSFNVDAAKTGGPLETSGATLGVSVSALTGQFHRTRVVTLYPRLVVRNFLGFPLEVMPTVMSPKAAAVERLAKCIPPAMPPSCRDASFLRGYRASPRHFLRSGRADGPAEGKGGAGSGGVGGYPTGAGAGASAAAVGTGHLARTVPNSEAVIIYAFNAADDLAKGLAIAAAASGSNHSVAGGAGDTGVAGVAGDPDDHRKCVLLRAAAAATGAAVADVGDEDGGVGGFGPALATGLSRPVLSDEMGETHLWVVDSNGRRHLAAAFVSLQRATVFVTLSTSAQFPPFRVENRSSTETLAYRQVDAHKSMGWHILPPLSWHAFLWQEPDKPRAIQMAFASSLTRSGSDARHSEEYSLDKIGVTDSLEEKSITRSVITRVTTGSTVKRLYSEVRVEGRTRVLSFGDVRLSDGHEQGHADSVTRLKRLYNQLDIGVRFSGLSFNIVECSTEGPSEVMSAHVDSVTVAKRSGDNVVELQVFHVQVDDMRRRTRMPVVLQPADSGFNSHLREAREGGAGGNRGAVPFVRLLWDKEVATLGMPHLKSLDLELQEMRANVDLEFVLHLLALTGSLVPELTSEEVLAKMCRKKAKVTVRHTVPTPAKRDLSMVYVEAFRHSTIVVRVELWVGQAALSPDAAALEDPETTTGGLTVLGGGFLTVLSVLGSSIAHVNPTFVFDELVVTHYCGSAGGLTGLVVTALTQQAVAQGYKVVGSMELLGDPLSLVGKLGDSVVQFFTKTKAEMTGDADTVGAGAKVLVKGLVGGTFGSAAKITGSLEGMIRGLSGTAIAENESEMEREEDGQLQREVKGLEHGVKQGGKVFYETMKAGITGLIDRPAEGAKEEGLAGFIAGMAKGIVGAVAAPVAGALGAVSRVTEGVDASTRLSDEKRMGRRRAARTAFRSVPTGRALPPLTPTDLVKNVPRKFATLWVGTGLEATGVALPVPEGEEAEERDRKPAGDVGSGRGGEDGAGGRAHPS</sequence>
<dbReference type="InParanoid" id="D7G2C7"/>
<dbReference type="InterPro" id="IPR009543">
    <property type="entry name" value="VPS13_VAB"/>
</dbReference>
<comment type="similarity">
    <text evidence="1">Belongs to the VPS13 family.</text>
</comment>
<evidence type="ECO:0000256" key="1">
    <source>
        <dbReference type="ARBA" id="ARBA00006545"/>
    </source>
</evidence>
<evidence type="ECO:0000256" key="2">
    <source>
        <dbReference type="SAM" id="MobiDB-lite"/>
    </source>
</evidence>
<dbReference type="EMBL" id="FN648674">
    <property type="protein sequence ID" value="CBJ48804.1"/>
    <property type="molecule type" value="Genomic_DNA"/>
</dbReference>
<feature type="compositionally biased region" description="Gly residues" evidence="2">
    <location>
        <begin position="1410"/>
        <end position="1427"/>
    </location>
</feature>